<evidence type="ECO:0008006" key="4">
    <source>
        <dbReference type="Google" id="ProtNLM"/>
    </source>
</evidence>
<feature type="compositionally biased region" description="Polar residues" evidence="1">
    <location>
        <begin position="387"/>
        <end position="403"/>
    </location>
</feature>
<keyword evidence="3" id="KW-1185">Reference proteome</keyword>
<dbReference type="OrthoDB" id="7616808at2759"/>
<evidence type="ECO:0000313" key="2">
    <source>
        <dbReference type="EMBL" id="CAA9999255.1"/>
    </source>
</evidence>
<dbReference type="Proteomes" id="UP000479000">
    <property type="component" value="Unassembled WGS sequence"/>
</dbReference>
<sequence>MEENEHWPVPTPEGPRQPGNPTKEGLVVSEEPNLNLLGVNLLLKAAEAADAATVTMGDHNYTSQEKTCITLQSQDLGYPASDTRLPTVRQNGIIFKERRYLPAHGKPFILVLDKKMSEKVSETGIGALLNRVLPQNRFSVVKTGRERFVLTVESYDAYNKIRASKEIQKTFLVSSPSSETEYVGVIRVGSENVLDTLLNDPNDGINSAFYLCRFDKGQTTKTNWIRIHFEGPEPRANVKIGHQNYQVDKYIQKIKICKNCHRYGHLAMSCKAQSRCPKCGSTEPQTHCCDVKEAHCLMCLKKDHLVGQKICPLLKHLAPYGNRIAQREVGIQMLIDEWRWCNSKFQSRFNPANVPVFPRAVYQSHRSPTPPRSTCGKRIDNTIQHNLTRNNGSPAPNVTQQRNFPPASTALQGTPSDPYHSPETDNGRQSEPGQSANFQSYSQVTKLRGQGKNHTPQNELNFYSSKRRGQNPRPTLTENRGKNSADPTSAKFENHPQVRNESDQNDESLPIVDQDPRFTKHIKGTDLTKEDMNTNKNIERVILKRINEAILQFTNSILDNILPTLPDKNIINNINSQIEQALRASTRILTKYGELNG</sequence>
<name>A0A6H5GC29_9HEMI</name>
<organism evidence="2 3">
    <name type="scientific">Nesidiocoris tenuis</name>
    <dbReference type="NCBI Taxonomy" id="355587"/>
    <lineage>
        <taxon>Eukaryota</taxon>
        <taxon>Metazoa</taxon>
        <taxon>Ecdysozoa</taxon>
        <taxon>Arthropoda</taxon>
        <taxon>Hexapoda</taxon>
        <taxon>Insecta</taxon>
        <taxon>Pterygota</taxon>
        <taxon>Neoptera</taxon>
        <taxon>Paraneoptera</taxon>
        <taxon>Hemiptera</taxon>
        <taxon>Heteroptera</taxon>
        <taxon>Panheteroptera</taxon>
        <taxon>Cimicomorpha</taxon>
        <taxon>Miridae</taxon>
        <taxon>Dicyphina</taxon>
        <taxon>Nesidiocoris</taxon>
    </lineage>
</organism>
<dbReference type="AlphaFoldDB" id="A0A6H5GC29"/>
<feature type="region of interest" description="Disordered" evidence="1">
    <location>
        <begin position="1"/>
        <end position="24"/>
    </location>
</feature>
<dbReference type="EMBL" id="CADCXU010008469">
    <property type="protein sequence ID" value="CAA9999255.1"/>
    <property type="molecule type" value="Genomic_DNA"/>
</dbReference>
<feature type="compositionally biased region" description="Basic and acidic residues" evidence="1">
    <location>
        <begin position="492"/>
        <end position="502"/>
    </location>
</feature>
<feature type="compositionally biased region" description="Polar residues" evidence="1">
    <location>
        <begin position="429"/>
        <end position="445"/>
    </location>
</feature>
<protein>
    <recommendedName>
        <fullName evidence="4">CCHC-type domain-containing protein</fullName>
    </recommendedName>
</protein>
<reference evidence="2 3" key="1">
    <citation type="submission" date="2020-02" db="EMBL/GenBank/DDBJ databases">
        <authorList>
            <person name="Ferguson B K."/>
        </authorList>
    </citation>
    <scope>NUCLEOTIDE SEQUENCE [LARGE SCALE GENOMIC DNA]</scope>
</reference>
<proteinExistence type="predicted"/>
<evidence type="ECO:0000313" key="3">
    <source>
        <dbReference type="Proteomes" id="UP000479000"/>
    </source>
</evidence>
<gene>
    <name evidence="2" type="ORF">NTEN_LOCUS5538</name>
</gene>
<feature type="region of interest" description="Disordered" evidence="1">
    <location>
        <begin position="387"/>
        <end position="511"/>
    </location>
</feature>
<evidence type="ECO:0000256" key="1">
    <source>
        <dbReference type="SAM" id="MobiDB-lite"/>
    </source>
</evidence>
<accession>A0A6H5GC29</accession>
<feature type="compositionally biased region" description="Polar residues" evidence="1">
    <location>
        <begin position="452"/>
        <end position="464"/>
    </location>
</feature>